<protein>
    <submittedName>
        <fullName evidence="1">Uncharacterized protein</fullName>
    </submittedName>
</protein>
<dbReference type="AlphaFoldDB" id="A0ABC9YVX8"/>
<name>A0ABC9YVX8_9NOCA</name>
<evidence type="ECO:0000313" key="2">
    <source>
        <dbReference type="Proteomes" id="UP000037179"/>
    </source>
</evidence>
<organism evidence="1 2">
    <name type="scientific">Nocardia seriolae</name>
    <dbReference type="NCBI Taxonomy" id="37332"/>
    <lineage>
        <taxon>Bacteria</taxon>
        <taxon>Bacillati</taxon>
        <taxon>Actinomycetota</taxon>
        <taxon>Actinomycetes</taxon>
        <taxon>Mycobacteriales</taxon>
        <taxon>Nocardiaceae</taxon>
        <taxon>Nocardia</taxon>
    </lineage>
</organism>
<evidence type="ECO:0000313" key="1">
    <source>
        <dbReference type="EMBL" id="GAP29542.1"/>
    </source>
</evidence>
<sequence>MGILPCVAMTRQLARIPTVLLAKCRESVQALDTVCSFTAVPDTDYLDLDWWPLVLVPTWKRTGADQTVLEALSLFHRCAA</sequence>
<keyword evidence="2" id="KW-1185">Reference proteome</keyword>
<dbReference type="Proteomes" id="UP000037179">
    <property type="component" value="Unassembled WGS sequence"/>
</dbReference>
<comment type="caution">
    <text evidence="1">The sequence shown here is derived from an EMBL/GenBank/DDBJ whole genome shotgun (WGS) entry which is preliminary data.</text>
</comment>
<reference evidence="1 2" key="2">
    <citation type="journal article" date="2016" name="Genome Announc.">
        <title>Draft Genome Sequence of Erythromycin- and Oxytetracycline-Sensitive Nocardia seriolae Strain U-1 (NBRC 110359).</title>
        <authorList>
            <person name="Imajoh M."/>
            <person name="Sukeda M."/>
            <person name="Shimizu M."/>
            <person name="Yamane J."/>
            <person name="Ohnishi K."/>
            <person name="Oshima S."/>
        </authorList>
    </citation>
    <scope>NUCLEOTIDE SEQUENCE [LARGE SCALE GENOMIC DNA]</scope>
    <source>
        <strain evidence="1 2">U-1</strain>
    </source>
</reference>
<reference evidence="2" key="1">
    <citation type="submission" date="2015-07" db="EMBL/GenBank/DDBJ databases">
        <title>Nocardia seriolae U-1 whole genome shotgun sequence.</title>
        <authorList>
            <person name="Imajoh M."/>
            <person name="Fukumoto Y."/>
            <person name="Sukeda M."/>
            <person name="Yamane J."/>
            <person name="Yamasaki K."/>
            <person name="Shimizu M."/>
            <person name="Ohnishi K."/>
            <person name="Oshima S."/>
        </authorList>
    </citation>
    <scope>NUCLEOTIDE SEQUENCE [LARGE SCALE GENOMIC DNA]</scope>
    <source>
        <strain evidence="2">U-1</strain>
    </source>
</reference>
<accession>A0ABC9YVX8</accession>
<gene>
    <name evidence="1" type="ORF">NSK11_contig00058-0036</name>
</gene>
<dbReference type="EMBL" id="BBYQ01000058">
    <property type="protein sequence ID" value="GAP29542.1"/>
    <property type="molecule type" value="Genomic_DNA"/>
</dbReference>
<proteinExistence type="predicted"/>